<evidence type="ECO:0000313" key="11">
    <source>
        <dbReference type="Proteomes" id="UP000085678"/>
    </source>
</evidence>
<dbReference type="GO" id="GO:0004930">
    <property type="term" value="F:G protein-coupled receptor activity"/>
    <property type="evidence" value="ECO:0007669"/>
    <property type="project" value="UniProtKB-KW"/>
</dbReference>
<dbReference type="KEGG" id="lak:106150634"/>
<dbReference type="RefSeq" id="XP_013379004.1">
    <property type="nucleotide sequence ID" value="XM_013523550.2"/>
</dbReference>
<feature type="domain" description="G-protein coupled receptors family 1 profile" evidence="10">
    <location>
        <begin position="54"/>
        <end position="347"/>
    </location>
</feature>
<keyword evidence="3 9" id="KW-1133">Transmembrane helix</keyword>
<dbReference type="GO" id="GO:0005886">
    <property type="term" value="C:plasma membrane"/>
    <property type="evidence" value="ECO:0007669"/>
    <property type="project" value="TreeGrafter"/>
</dbReference>
<reference evidence="12 13" key="1">
    <citation type="submission" date="2025-04" db="UniProtKB">
        <authorList>
            <consortium name="RefSeq"/>
        </authorList>
    </citation>
    <scope>IDENTIFICATION</scope>
    <source>
        <tissue evidence="12 13">Gonads</tissue>
    </source>
</reference>
<accession>A0A1S3GZ10</accession>
<dbReference type="InterPro" id="IPR017452">
    <property type="entry name" value="GPCR_Rhodpsn_7TM"/>
</dbReference>
<name>A0A1S3GZ10_LINAN</name>
<comment type="subcellular location">
    <subcellularLocation>
        <location evidence="1">Membrane</location>
        <topology evidence="1">Multi-pass membrane protein</topology>
    </subcellularLocation>
</comment>
<evidence type="ECO:0000313" key="13">
    <source>
        <dbReference type="RefSeq" id="XP_013378998.1"/>
    </source>
</evidence>
<dbReference type="PANTHER" id="PTHR45695:SF37">
    <property type="entry name" value="FREE FATTY ACID RECEPTOR 4-LIKE"/>
    <property type="match status" value="1"/>
</dbReference>
<proteinExistence type="inferred from homology"/>
<dbReference type="OrthoDB" id="9880339at2759"/>
<sequence length="419" mass="47584">MQSSVNKSSFFGFEEGWGNRSYFAYYGQFQRESTAIVGIEVFFLILLWIWGVVGNVLVIIVVISNKGMRKSNTNLFIVNLSVSDILFTMGNPLIATTRVTESWIFGRVLCGLMPLLEFVCGYVSIWTMTFISIDRFRVIVGHRSRKFKLGTVIGMVAFTWISGILFFIPLAIYFQIREFPFKDGTATLCTLVWPYVSKTFNVSYPYTAVGISLFFIVPLVIIVHNYSRILHFLWKKRQKLNKSLRTSSEIGSFSTISRNGTNNVNGETLRRRTLSDCEASRDQRDLNVVRFLVIIVVAFIVSWTPIFITLSLVVYDGNMEVPTLSSQIFILTASITFSNACINPIIYGTFNQNFRRGFKKIGQSLKLCKSMRDIDTSIRCSSTENHHPSKDGNHDSGIVLSNVNAEGQLHADMHQEEKF</sequence>
<feature type="transmembrane region" description="Helical" evidence="9">
    <location>
        <begin position="41"/>
        <end position="63"/>
    </location>
</feature>
<dbReference type="PROSITE" id="PS00237">
    <property type="entry name" value="G_PROTEIN_RECEP_F1_1"/>
    <property type="match status" value="1"/>
</dbReference>
<dbReference type="RefSeq" id="XP_013378999.1">
    <property type="nucleotide sequence ID" value="XM_013523545.2"/>
</dbReference>
<keyword evidence="4 8" id="KW-0297">G-protein coupled receptor</keyword>
<dbReference type="Pfam" id="PF00001">
    <property type="entry name" value="7tm_1"/>
    <property type="match status" value="1"/>
</dbReference>
<evidence type="ECO:0000259" key="10">
    <source>
        <dbReference type="PROSITE" id="PS50262"/>
    </source>
</evidence>
<evidence type="ECO:0000256" key="4">
    <source>
        <dbReference type="ARBA" id="ARBA00023040"/>
    </source>
</evidence>
<dbReference type="RefSeq" id="XP_013379002.1">
    <property type="nucleotide sequence ID" value="XM_013523548.2"/>
</dbReference>
<evidence type="ECO:0000256" key="1">
    <source>
        <dbReference type="ARBA" id="ARBA00004141"/>
    </source>
</evidence>
<dbReference type="RefSeq" id="XP_013379001.1">
    <property type="nucleotide sequence ID" value="XM_013523547.2"/>
</dbReference>
<dbReference type="InterPro" id="IPR000276">
    <property type="entry name" value="GPCR_Rhodpsn"/>
</dbReference>
<evidence type="ECO:0000313" key="19">
    <source>
        <dbReference type="RefSeq" id="XP_013379004.1"/>
    </source>
</evidence>
<feature type="transmembrane region" description="Helical" evidence="9">
    <location>
        <begin position="327"/>
        <end position="350"/>
    </location>
</feature>
<dbReference type="SUPFAM" id="SSF81321">
    <property type="entry name" value="Family A G protein-coupled receptor-like"/>
    <property type="match status" value="1"/>
</dbReference>
<evidence type="ECO:0000256" key="3">
    <source>
        <dbReference type="ARBA" id="ARBA00022989"/>
    </source>
</evidence>
<keyword evidence="7 8" id="KW-0807">Transducer</keyword>
<dbReference type="Gene3D" id="1.20.1070.10">
    <property type="entry name" value="Rhodopsin 7-helix transmembrane proteins"/>
    <property type="match status" value="1"/>
</dbReference>
<evidence type="ECO:0000256" key="5">
    <source>
        <dbReference type="ARBA" id="ARBA00023136"/>
    </source>
</evidence>
<dbReference type="STRING" id="7574.A0A1S3GZ10"/>
<keyword evidence="5 9" id="KW-0472">Membrane</keyword>
<dbReference type="GeneID" id="106150634"/>
<keyword evidence="6 8" id="KW-0675">Receptor</keyword>
<protein>
    <submittedName>
        <fullName evidence="12 13">Free fatty acid receptor 4</fullName>
    </submittedName>
</protein>
<evidence type="ECO:0000256" key="7">
    <source>
        <dbReference type="ARBA" id="ARBA00023224"/>
    </source>
</evidence>
<evidence type="ECO:0000313" key="16">
    <source>
        <dbReference type="RefSeq" id="XP_013379001.1"/>
    </source>
</evidence>
<dbReference type="RefSeq" id="XP_013379003.1">
    <property type="nucleotide sequence ID" value="XM_013523549.2"/>
</dbReference>
<dbReference type="Proteomes" id="UP000085678">
    <property type="component" value="Unplaced"/>
</dbReference>
<keyword evidence="2 8" id="KW-0812">Transmembrane</keyword>
<evidence type="ECO:0000313" key="14">
    <source>
        <dbReference type="RefSeq" id="XP_013378999.1"/>
    </source>
</evidence>
<comment type="similarity">
    <text evidence="8">Belongs to the G-protein coupled receptor 1 family.</text>
</comment>
<organism evidence="11 13">
    <name type="scientific">Lingula anatina</name>
    <name type="common">Brachiopod</name>
    <name type="synonym">Lingula unguis</name>
    <dbReference type="NCBI Taxonomy" id="7574"/>
    <lineage>
        <taxon>Eukaryota</taxon>
        <taxon>Metazoa</taxon>
        <taxon>Spiralia</taxon>
        <taxon>Lophotrochozoa</taxon>
        <taxon>Brachiopoda</taxon>
        <taxon>Linguliformea</taxon>
        <taxon>Lingulata</taxon>
        <taxon>Lingulida</taxon>
        <taxon>Linguloidea</taxon>
        <taxon>Lingulidae</taxon>
        <taxon>Lingula</taxon>
    </lineage>
</organism>
<evidence type="ECO:0000313" key="17">
    <source>
        <dbReference type="RefSeq" id="XP_013379002.1"/>
    </source>
</evidence>
<feature type="transmembrane region" description="Helical" evidence="9">
    <location>
        <begin position="75"/>
        <end position="94"/>
    </location>
</feature>
<feature type="transmembrane region" description="Helical" evidence="9">
    <location>
        <begin position="152"/>
        <end position="174"/>
    </location>
</feature>
<dbReference type="RefSeq" id="XP_013378998.1">
    <property type="nucleotide sequence ID" value="XM_013523544.2"/>
</dbReference>
<feature type="transmembrane region" description="Helical" evidence="9">
    <location>
        <begin position="291"/>
        <end position="315"/>
    </location>
</feature>
<keyword evidence="11" id="KW-1185">Reference proteome</keyword>
<evidence type="ECO:0000313" key="18">
    <source>
        <dbReference type="RefSeq" id="XP_013379003.1"/>
    </source>
</evidence>
<feature type="transmembrane region" description="Helical" evidence="9">
    <location>
        <begin position="106"/>
        <end position="131"/>
    </location>
</feature>
<dbReference type="PANTHER" id="PTHR45695">
    <property type="entry name" value="LEUCOKININ RECEPTOR-RELATED"/>
    <property type="match status" value="1"/>
</dbReference>
<evidence type="ECO:0000256" key="2">
    <source>
        <dbReference type="ARBA" id="ARBA00022692"/>
    </source>
</evidence>
<gene>
    <name evidence="12 13 14 15 16 17 18 19" type="primary">LOC106150634</name>
</gene>
<dbReference type="PRINTS" id="PR00237">
    <property type="entry name" value="GPCRRHODOPSN"/>
</dbReference>
<evidence type="ECO:0000256" key="6">
    <source>
        <dbReference type="ARBA" id="ARBA00023170"/>
    </source>
</evidence>
<feature type="transmembrane region" description="Helical" evidence="9">
    <location>
        <begin position="204"/>
        <end position="227"/>
    </location>
</feature>
<evidence type="ECO:0000256" key="8">
    <source>
        <dbReference type="RuleBase" id="RU000688"/>
    </source>
</evidence>
<dbReference type="RefSeq" id="XP_013378997.1">
    <property type="nucleotide sequence ID" value="XM_013523543.2"/>
</dbReference>
<evidence type="ECO:0000313" key="12">
    <source>
        <dbReference type="RefSeq" id="XP_013378997.1"/>
    </source>
</evidence>
<dbReference type="AlphaFoldDB" id="A0A1S3GZ10"/>
<evidence type="ECO:0000256" key="9">
    <source>
        <dbReference type="SAM" id="Phobius"/>
    </source>
</evidence>
<dbReference type="PROSITE" id="PS50262">
    <property type="entry name" value="G_PROTEIN_RECEP_F1_2"/>
    <property type="match status" value="1"/>
</dbReference>
<evidence type="ECO:0000313" key="15">
    <source>
        <dbReference type="RefSeq" id="XP_013379000.1"/>
    </source>
</evidence>
<dbReference type="RefSeq" id="XP_013379000.1">
    <property type="nucleotide sequence ID" value="XM_013523546.2"/>
</dbReference>